<dbReference type="InterPro" id="IPR011460">
    <property type="entry name" value="Lcl_C"/>
</dbReference>
<dbReference type="Proteomes" id="UP000182057">
    <property type="component" value="Unassembled WGS sequence"/>
</dbReference>
<dbReference type="Pfam" id="PF07603">
    <property type="entry name" value="Lcl_C"/>
    <property type="match status" value="1"/>
</dbReference>
<reference evidence="2 3" key="1">
    <citation type="submission" date="2016-09" db="EMBL/GenBank/DDBJ databases">
        <authorList>
            <person name="Capua I."/>
            <person name="De Benedictis P."/>
            <person name="Joannis T."/>
            <person name="Lombin L.H."/>
            <person name="Cattoli G."/>
        </authorList>
    </citation>
    <scope>NUCLEOTIDE SEQUENCE [LARGE SCALE GENOMIC DNA]</scope>
    <source>
        <strain evidence="2 3">UB20</strain>
    </source>
</reference>
<feature type="domain" description="Lcl C-terminal" evidence="1">
    <location>
        <begin position="15"/>
        <end position="155"/>
    </location>
</feature>
<evidence type="ECO:0000259" key="1">
    <source>
        <dbReference type="Pfam" id="PF07603"/>
    </source>
</evidence>
<dbReference type="AlphaFoldDB" id="A0A1D3UUS3"/>
<organism evidence="2 3">
    <name type="scientific">Tannerella forsythia</name>
    <name type="common">Bacteroides forsythus</name>
    <dbReference type="NCBI Taxonomy" id="28112"/>
    <lineage>
        <taxon>Bacteria</taxon>
        <taxon>Pseudomonadati</taxon>
        <taxon>Bacteroidota</taxon>
        <taxon>Bacteroidia</taxon>
        <taxon>Bacteroidales</taxon>
        <taxon>Tannerellaceae</taxon>
        <taxon>Tannerella</taxon>
    </lineage>
</organism>
<accession>A0A1D3UUS3</accession>
<evidence type="ECO:0000313" key="3">
    <source>
        <dbReference type="Proteomes" id="UP000182057"/>
    </source>
</evidence>
<proteinExistence type="predicted"/>
<sequence length="156" mass="17174">MQAGQSDWKHVTKYTIADGQTEGIWYDAGGTFIGDNKTTLEAADDAATRKLGSPWRMPTKEEIRELLDHCTWNWTTQDGVNGCEVKGPNGNSIFLPAAGYRKGSLLYYAGSGGDYWSSSLCAAYSGLARYLGFDSGGRGWYDNGRYYGFSVRPVRP</sequence>
<dbReference type="RefSeq" id="WP_245792897.1">
    <property type="nucleotide sequence ID" value="NZ_CAUSRC010000120.1"/>
</dbReference>
<evidence type="ECO:0000313" key="2">
    <source>
        <dbReference type="EMBL" id="SCQ23996.1"/>
    </source>
</evidence>
<dbReference type="EMBL" id="FMMM01000078">
    <property type="protein sequence ID" value="SCQ23996.1"/>
    <property type="molecule type" value="Genomic_DNA"/>
</dbReference>
<gene>
    <name evidence="2" type="ORF">TFUB20_02234</name>
</gene>
<protein>
    <recommendedName>
        <fullName evidence="1">Lcl C-terminal domain-containing protein</fullName>
    </recommendedName>
</protein>
<name>A0A1D3UUS3_TANFO</name>